<evidence type="ECO:0000313" key="2">
    <source>
        <dbReference type="EMBL" id="OTG17394.1"/>
    </source>
</evidence>
<evidence type="ECO:0000256" key="1">
    <source>
        <dbReference type="SAM" id="MobiDB-lite"/>
    </source>
</evidence>
<dbReference type="AlphaFoldDB" id="A0A251U2K6"/>
<name>A0A251U2K6_HELAN</name>
<gene>
    <name evidence="2" type="ORF">HannXRQ_Chr08g0211721</name>
</gene>
<proteinExistence type="predicted"/>
<dbReference type="InParanoid" id="A0A251U2K6"/>
<sequence length="135" mass="15254">MSDQVTKSEELSVEEWPFLHVVKNKRSRRSRVRWVEKRVSSVKKQEYEVKGGDTICISKLVTSGEDSVEAAAQGYGRGGQGYGREPETRDGGKGFGRAYVIRQRQQHGGPIGHHHVVPDDVTIWTYMVDRAVKKN</sequence>
<keyword evidence="3" id="KW-1185">Reference proteome</keyword>
<dbReference type="EMBL" id="CM007897">
    <property type="protein sequence ID" value="OTG17394.1"/>
    <property type="molecule type" value="Genomic_DNA"/>
</dbReference>
<feature type="region of interest" description="Disordered" evidence="1">
    <location>
        <begin position="73"/>
        <end position="94"/>
    </location>
</feature>
<protein>
    <submittedName>
        <fullName evidence="2">Uncharacterized protein</fullName>
    </submittedName>
</protein>
<evidence type="ECO:0000313" key="3">
    <source>
        <dbReference type="Proteomes" id="UP000215914"/>
    </source>
</evidence>
<reference evidence="3" key="1">
    <citation type="journal article" date="2017" name="Nature">
        <title>The sunflower genome provides insights into oil metabolism, flowering and Asterid evolution.</title>
        <authorList>
            <person name="Badouin H."/>
            <person name="Gouzy J."/>
            <person name="Grassa C.J."/>
            <person name="Murat F."/>
            <person name="Staton S.E."/>
            <person name="Cottret L."/>
            <person name="Lelandais-Briere C."/>
            <person name="Owens G.L."/>
            <person name="Carrere S."/>
            <person name="Mayjonade B."/>
            <person name="Legrand L."/>
            <person name="Gill N."/>
            <person name="Kane N.C."/>
            <person name="Bowers J.E."/>
            <person name="Hubner S."/>
            <person name="Bellec A."/>
            <person name="Berard A."/>
            <person name="Berges H."/>
            <person name="Blanchet N."/>
            <person name="Boniface M.C."/>
            <person name="Brunel D."/>
            <person name="Catrice O."/>
            <person name="Chaidir N."/>
            <person name="Claudel C."/>
            <person name="Donnadieu C."/>
            <person name="Faraut T."/>
            <person name="Fievet G."/>
            <person name="Helmstetter N."/>
            <person name="King M."/>
            <person name="Knapp S.J."/>
            <person name="Lai Z."/>
            <person name="Le Paslier M.C."/>
            <person name="Lippi Y."/>
            <person name="Lorenzon L."/>
            <person name="Mandel J.R."/>
            <person name="Marage G."/>
            <person name="Marchand G."/>
            <person name="Marquand E."/>
            <person name="Bret-Mestries E."/>
            <person name="Morien E."/>
            <person name="Nambeesan S."/>
            <person name="Nguyen T."/>
            <person name="Pegot-Espagnet P."/>
            <person name="Pouilly N."/>
            <person name="Raftis F."/>
            <person name="Sallet E."/>
            <person name="Schiex T."/>
            <person name="Thomas J."/>
            <person name="Vandecasteele C."/>
            <person name="Vares D."/>
            <person name="Vear F."/>
            <person name="Vautrin S."/>
            <person name="Crespi M."/>
            <person name="Mangin B."/>
            <person name="Burke J.M."/>
            <person name="Salse J."/>
            <person name="Munos S."/>
            <person name="Vincourt P."/>
            <person name="Rieseberg L.H."/>
            <person name="Langlade N.B."/>
        </authorList>
    </citation>
    <scope>NUCLEOTIDE SEQUENCE [LARGE SCALE GENOMIC DNA]</scope>
    <source>
        <strain evidence="3">cv. SF193</strain>
    </source>
</reference>
<accession>A0A251U2K6</accession>
<organism evidence="2 3">
    <name type="scientific">Helianthus annuus</name>
    <name type="common">Common sunflower</name>
    <dbReference type="NCBI Taxonomy" id="4232"/>
    <lineage>
        <taxon>Eukaryota</taxon>
        <taxon>Viridiplantae</taxon>
        <taxon>Streptophyta</taxon>
        <taxon>Embryophyta</taxon>
        <taxon>Tracheophyta</taxon>
        <taxon>Spermatophyta</taxon>
        <taxon>Magnoliopsida</taxon>
        <taxon>eudicotyledons</taxon>
        <taxon>Gunneridae</taxon>
        <taxon>Pentapetalae</taxon>
        <taxon>asterids</taxon>
        <taxon>campanulids</taxon>
        <taxon>Asterales</taxon>
        <taxon>Asteraceae</taxon>
        <taxon>Asteroideae</taxon>
        <taxon>Heliantheae alliance</taxon>
        <taxon>Heliantheae</taxon>
        <taxon>Helianthus</taxon>
    </lineage>
</organism>
<dbReference type="Proteomes" id="UP000215914">
    <property type="component" value="Chromosome 8"/>
</dbReference>